<sequence>MTHARRPFAPVVRERIGLLANARVGRARAVQLVARLTALALPRQCALCGMSCVNMSQWPICHACDSTYWNEPRLRCTSCALPLSASRSRGRGVTRYRCGVCASTPPSFDRVLALADYRAPLERLALGLKFHARLAVAREFGQRLARLALDHLEHTDWPDVVAPVPLAGKRLAERGFNQAWEIAKPLARALAIPADVMLMRRTTETAPQSRLDREARQHNVAAAFQVTRRVRGMHVALVDDVMTSGATLQAAAHALKTAGARAVTVFVALRTPKD</sequence>
<name>A0A494XER2_9BURK</name>
<dbReference type="RefSeq" id="WP_121277633.1">
    <property type="nucleotide sequence ID" value="NZ_RBZV01000003.1"/>
</dbReference>
<dbReference type="PANTHER" id="PTHR47505:SF1">
    <property type="entry name" value="DNA UTILIZATION PROTEIN YHGH"/>
    <property type="match status" value="1"/>
</dbReference>
<dbReference type="PANTHER" id="PTHR47505">
    <property type="entry name" value="DNA UTILIZATION PROTEIN YHGH"/>
    <property type="match status" value="1"/>
</dbReference>
<dbReference type="OrthoDB" id="9793412at2"/>
<evidence type="ECO:0000313" key="3">
    <source>
        <dbReference type="EMBL" id="RKP49245.1"/>
    </source>
</evidence>
<evidence type="ECO:0000259" key="2">
    <source>
        <dbReference type="Pfam" id="PF00156"/>
    </source>
</evidence>
<gene>
    <name evidence="3" type="ORF">D7S89_10700</name>
</gene>
<protein>
    <submittedName>
        <fullName evidence="3">ComF family protein</fullName>
    </submittedName>
</protein>
<accession>A0A494XER2</accession>
<comment type="similarity">
    <text evidence="1">Belongs to the ComF/GntX family.</text>
</comment>
<evidence type="ECO:0000313" key="4">
    <source>
        <dbReference type="Proteomes" id="UP000280434"/>
    </source>
</evidence>
<dbReference type="Gene3D" id="3.40.50.2020">
    <property type="match status" value="1"/>
</dbReference>
<dbReference type="CDD" id="cd06223">
    <property type="entry name" value="PRTases_typeI"/>
    <property type="match status" value="1"/>
</dbReference>
<dbReference type="AlphaFoldDB" id="A0A494XER2"/>
<proteinExistence type="inferred from homology"/>
<reference evidence="3 4" key="1">
    <citation type="submission" date="2018-10" db="EMBL/GenBank/DDBJ databases">
        <title>Paraburkholderia sp. 7MK8-2, isolated from soil.</title>
        <authorList>
            <person name="Gao Z.-H."/>
            <person name="Qiu L.-H."/>
        </authorList>
    </citation>
    <scope>NUCLEOTIDE SEQUENCE [LARGE SCALE GENOMIC DNA]</scope>
    <source>
        <strain evidence="3 4">7MK8-2</strain>
    </source>
</reference>
<dbReference type="InterPro" id="IPR029057">
    <property type="entry name" value="PRTase-like"/>
</dbReference>
<feature type="domain" description="Phosphoribosyltransferase" evidence="2">
    <location>
        <begin position="181"/>
        <end position="271"/>
    </location>
</feature>
<dbReference type="InterPro" id="IPR051910">
    <property type="entry name" value="ComF/GntX_DNA_util-trans"/>
</dbReference>
<dbReference type="SUPFAM" id="SSF53271">
    <property type="entry name" value="PRTase-like"/>
    <property type="match status" value="1"/>
</dbReference>
<dbReference type="Proteomes" id="UP000280434">
    <property type="component" value="Unassembled WGS sequence"/>
</dbReference>
<evidence type="ECO:0000256" key="1">
    <source>
        <dbReference type="ARBA" id="ARBA00008007"/>
    </source>
</evidence>
<dbReference type="EMBL" id="RBZV01000003">
    <property type="protein sequence ID" value="RKP49245.1"/>
    <property type="molecule type" value="Genomic_DNA"/>
</dbReference>
<dbReference type="InterPro" id="IPR000836">
    <property type="entry name" value="PRTase_dom"/>
</dbReference>
<organism evidence="3 4">
    <name type="scientific">Trinickia fusca</name>
    <dbReference type="NCBI Taxonomy" id="2419777"/>
    <lineage>
        <taxon>Bacteria</taxon>
        <taxon>Pseudomonadati</taxon>
        <taxon>Pseudomonadota</taxon>
        <taxon>Betaproteobacteria</taxon>
        <taxon>Burkholderiales</taxon>
        <taxon>Burkholderiaceae</taxon>
        <taxon>Trinickia</taxon>
    </lineage>
</organism>
<comment type="caution">
    <text evidence="3">The sequence shown here is derived from an EMBL/GenBank/DDBJ whole genome shotgun (WGS) entry which is preliminary data.</text>
</comment>
<keyword evidence="4" id="KW-1185">Reference proteome</keyword>
<dbReference type="Pfam" id="PF00156">
    <property type="entry name" value="Pribosyltran"/>
    <property type="match status" value="1"/>
</dbReference>